<name>A0A830HS25_9CHLO</name>
<feature type="domain" description="URB1 C-terminal" evidence="2">
    <location>
        <begin position="1615"/>
        <end position="1712"/>
    </location>
</feature>
<feature type="compositionally biased region" description="Basic and acidic residues" evidence="1">
    <location>
        <begin position="379"/>
        <end position="394"/>
    </location>
</feature>
<protein>
    <recommendedName>
        <fullName evidence="2">URB1 C-terminal domain-containing protein</fullName>
    </recommendedName>
</protein>
<feature type="region of interest" description="Disordered" evidence="1">
    <location>
        <begin position="1821"/>
        <end position="1855"/>
    </location>
</feature>
<evidence type="ECO:0000313" key="3">
    <source>
        <dbReference type="EMBL" id="GHP09934.1"/>
    </source>
</evidence>
<dbReference type="EMBL" id="BNJQ01000027">
    <property type="protein sequence ID" value="GHP09934.1"/>
    <property type="molecule type" value="Genomic_DNA"/>
</dbReference>
<dbReference type="Proteomes" id="UP000660262">
    <property type="component" value="Unassembled WGS sequence"/>
</dbReference>
<accession>A0A830HS25</accession>
<feature type="compositionally biased region" description="Acidic residues" evidence="1">
    <location>
        <begin position="1724"/>
        <end position="1735"/>
    </location>
</feature>
<feature type="region of interest" description="Disordered" evidence="1">
    <location>
        <begin position="374"/>
        <end position="439"/>
    </location>
</feature>
<gene>
    <name evidence="3" type="ORF">PPROV_000866700</name>
</gene>
<feature type="region of interest" description="Disordered" evidence="1">
    <location>
        <begin position="250"/>
        <end position="272"/>
    </location>
</feature>
<sequence length="2027" mass="210470">MAGTLQPNQAVTHDASDVVSLTPASILLGLRSRSSSASRSAAIHIRQLARAALRSNAPPTSAAAAAAAAAADNNDDGGGDALISEALLVSSAVLGAKSVGLSHALKQSAQERQAPVTLRAVLLGERAAAAFAVFFDRHALSADADTANLALCAVADALTVDDVAEEKPDSAADGAVVASVSNVADAIAHALVVPLADGTPPRVRRLLVNASSASGGGDAVATATLLVLAAIARRCASPARRDTLAHLLDCLGPPQRRTPGGGGGSSSQPTSGLAPLARKISALAASWLSEDAGVPRRALASLVARGDARHFTSSRTLAIASAPAALAWLSAACWHAADAQQQAGDGGTSWRLLLATRGALSAAAPARIAAAALALPPARDSDGKKGDDEKQNNEDKDDDKEDAGARHAKRTRTTKDAEKGAGDAGGDKAPPSLPPKGVTSAAASMLSSVADAVRSVRACNVPARLACHLVDGAAVDSLAAASVRGVSADTAVALHACLTDPALGLCRHSYGTSDLRTVATRKLFPPLARMRPVSVEAHRAACIAACRADVQLASTFAAHAAMGLGASSNTASALGGDAVAARAFVRGVSLVRELHAAYAYALRAENESSMAATPSHLPPPPLARPTLSRALQSSLVLVRIAALEHIAAYLEFCIPIEASTGDPATHLRALFPDAQIIIREASAAKSLLASSSSEKMPDDALLRAAASTSACKVLALWRYRDAAFAMAHRFEPVSLLTWRSSPSSADADAAVPALPASYQGLALAVLRLVVDWESAETTIKPTSSSSLGSLASTQQGTATITALALDVIAPCAPQADDLAIRALARVIAPPVGIPSSIVGEVASQLQGAMWEVAAWISELRVMRGMDSSQCRALASFFAEAVVASRRNPERFTGTSVTSDSGSHELIPLTTCALERLGKALGSKAAANRAAAVGLVCGIVVQTSAIATRALGLSLPWAKRASQDLEQLAQKVSDNVEVADAIASPPGRLPVTARAMLRDAARVLARGSARAPTDVPAASPNVVAREWPAQAHLRFLDGLSDACDADRDATTSSLAMRNAESALIGILRCHRNAAAAGDVRRLHEAEHAIVACARALPRAAIRLPKHTLRLSVAALESFDDRRESVAVHRALLNAHLSVMHASLAHAESLVLSHGMPVTVRSLLSVENVAIDRLSGLADALRECADSVEDGTSHRNLLEDAARLFDFAAGNMVVSENSRIAAASGTSMLAEAVVARPTARWSTLDLDDTLWRSVFTAWKPLADGTLTLPRSIMPTKVPGKTEIIAKLATAASAAASDATCNSRAVLSTLTPWLSEDGEIWAALDVEVRQEEGTSAEWAARLLRRRTASAAMGSLWSDALETWPKASTGMSANAADPSPSRLAALTALEHACSAAASLARRDPRSAAGGCTTAAVRAVSLALERLYRGTGSALDASLRRAARAVEVASEATAGGLASSSSTRPRFRALDALVPSAASRLGRAADVASCSFAFPAPRVLWTAVSVLTVDASTEPLAEGGASGLAYVPSDSRFASALRTHLSLDCAVVLLHAATCVLAGRMNIEKLWHTNVLTLALASTSMRAPHEARAAAAEVLGIACVGLRLAGLPQHGDASATRHLLSCQSHSFQGRAQLELLLSKAMDTLRRGAGVVPVRVAAYLAESCQALRDPLSPAFRWANKWLLGASPLTDVDRRRFFARRMLSTDSRMRRAERGWMLKAEMLAGSPGVVEVDDDDDDDEKEGGEKKVTRKRKRKMEDLSLVEDGVAMGAILSLAASATAGDADARLAAAALLAARCTSLRKCTDVAERDVREMDLVRRGAINALGVLSSSSQKEKEEKEEQEDGLDDTRVGRDEVGEDVGAPPRMVATDALVDACAGACTGKKKNNGDSELLGIISRVSRSSFDANDRTSLASLARIAQASESCESWKLMHANLAGTVARRLASEPVDGDCDDYVKLAHDAARYASSSGATDRATASSMVILTARSRALLARDDDDDVGGIVRDMAKDASRLLEGDDAATTLPALAWCKAVSL</sequence>
<dbReference type="InterPro" id="IPR032436">
    <property type="entry name" value="URB1_C"/>
</dbReference>
<evidence type="ECO:0000313" key="4">
    <source>
        <dbReference type="Proteomes" id="UP000660262"/>
    </source>
</evidence>
<reference evidence="3" key="1">
    <citation type="submission" date="2020-10" db="EMBL/GenBank/DDBJ databases">
        <title>Unveiling of a novel bifunctional photoreceptor, Dualchrome1, isolated from a cosmopolitan green alga.</title>
        <authorList>
            <person name="Suzuki S."/>
            <person name="Kawachi M."/>
        </authorList>
    </citation>
    <scope>NUCLEOTIDE SEQUENCE</scope>
    <source>
        <strain evidence="3">NIES 2893</strain>
    </source>
</reference>
<feature type="region of interest" description="Disordered" evidence="1">
    <location>
        <begin position="1721"/>
        <end position="1742"/>
    </location>
</feature>
<evidence type="ECO:0000259" key="2">
    <source>
        <dbReference type="Pfam" id="PF16201"/>
    </source>
</evidence>
<dbReference type="Pfam" id="PF16201">
    <property type="entry name" value="NopRA1"/>
    <property type="match status" value="1"/>
</dbReference>
<comment type="caution">
    <text evidence="3">The sequence shown here is derived from an EMBL/GenBank/DDBJ whole genome shotgun (WGS) entry which is preliminary data.</text>
</comment>
<proteinExistence type="predicted"/>
<keyword evidence="4" id="KW-1185">Reference proteome</keyword>
<organism evidence="3 4">
    <name type="scientific">Pycnococcus provasolii</name>
    <dbReference type="NCBI Taxonomy" id="41880"/>
    <lineage>
        <taxon>Eukaryota</taxon>
        <taxon>Viridiplantae</taxon>
        <taxon>Chlorophyta</taxon>
        <taxon>Pseudoscourfieldiophyceae</taxon>
        <taxon>Pseudoscourfieldiales</taxon>
        <taxon>Pycnococcaceae</taxon>
        <taxon>Pycnococcus</taxon>
    </lineage>
</organism>
<evidence type="ECO:0000256" key="1">
    <source>
        <dbReference type="SAM" id="MobiDB-lite"/>
    </source>
</evidence>